<dbReference type="GO" id="GO:0030488">
    <property type="term" value="P:tRNA methylation"/>
    <property type="evidence" value="ECO:0007669"/>
    <property type="project" value="TreeGrafter"/>
</dbReference>
<dbReference type="InterPro" id="IPR005225">
    <property type="entry name" value="Small_GTP-bd"/>
</dbReference>
<evidence type="ECO:0000313" key="7">
    <source>
        <dbReference type="Proteomes" id="UP000306888"/>
    </source>
</evidence>
<sequence>MNLTPNANRKHIAIYGKTNAGKSSLINKLLGQEVSLVSEKEGTTTDPVQKAMELIPVGPVLFIDTAGFNDESDLGEIRTKRTLDILKRTDIAIYVFDILDIDLDEFTKVKRSFKKYNIPFITVVNQIDKIKEEELEIIKEKYKDYIFLSAVTGEGIEKLKENLIRILKEEDEDLPIVGDLLPYDSKVILVVPIDSEAPKGRLILPQVQCIRDCLDHGIKSYVVRDTELKSALEDINNVDLVITDSQAFREVDKIVPKEIKLTSFSMLFARQKGDFEEFIRGAFKIKDLNKDSKILIAESCTHNVSHEDIGRVKIPKLINKFVGAELTYDYSIFHDFPEDIDRYDLIIHCGACMINRKTVINRVNTCKEKNVPITNYGIVLAYLNGILERSLSLFNIKIDDIM</sequence>
<dbReference type="GO" id="GO:0005525">
    <property type="term" value="F:GTP binding"/>
    <property type="evidence" value="ECO:0007669"/>
    <property type="project" value="UniProtKB-KW"/>
</dbReference>
<dbReference type="InterPro" id="IPR041606">
    <property type="entry name" value="HydF_dimer"/>
</dbReference>
<dbReference type="EMBL" id="SRYR01000001">
    <property type="protein sequence ID" value="TGY43671.1"/>
    <property type="molecule type" value="Genomic_DNA"/>
</dbReference>
<gene>
    <name evidence="6" type="primary">hydF</name>
    <name evidence="6" type="ORF">E5347_02330</name>
</gene>
<dbReference type="Pfam" id="PF18128">
    <property type="entry name" value="HydF_dimer"/>
    <property type="match status" value="1"/>
</dbReference>
<proteinExistence type="predicted"/>
<dbReference type="Pfam" id="PF01926">
    <property type="entry name" value="MMR_HSR1"/>
    <property type="match status" value="1"/>
</dbReference>
<dbReference type="Gene3D" id="3.40.50.11410">
    <property type="match status" value="1"/>
</dbReference>
<dbReference type="InterPro" id="IPR040644">
    <property type="entry name" value="HydF_tetramer"/>
</dbReference>
<evidence type="ECO:0000313" key="6">
    <source>
        <dbReference type="EMBL" id="TGY43671.1"/>
    </source>
</evidence>
<dbReference type="Gene3D" id="3.40.50.11420">
    <property type="match status" value="1"/>
</dbReference>
<dbReference type="RefSeq" id="WP_136004223.1">
    <property type="nucleotide sequence ID" value="NZ_SRYR01000001.1"/>
</dbReference>
<dbReference type="PANTHER" id="PTHR42714">
    <property type="entry name" value="TRNA MODIFICATION GTPASE GTPBP3"/>
    <property type="match status" value="1"/>
</dbReference>
<protein>
    <submittedName>
        <fullName evidence="6">[FeFe] hydrogenase H-cluster maturation GTPase HydF</fullName>
    </submittedName>
</protein>
<keyword evidence="2" id="KW-0342">GTP-binding</keyword>
<comment type="caution">
    <text evidence="6">The sequence shown here is derived from an EMBL/GenBank/DDBJ whole genome shotgun (WGS) entry which is preliminary data.</text>
</comment>
<dbReference type="GO" id="GO:0002098">
    <property type="term" value="P:tRNA wobble uridine modification"/>
    <property type="evidence" value="ECO:0007669"/>
    <property type="project" value="TreeGrafter"/>
</dbReference>
<feature type="domain" description="Hydrogen maturase F dimerization" evidence="4">
    <location>
        <begin position="176"/>
        <end position="273"/>
    </location>
</feature>
<keyword evidence="1" id="KW-0547">Nucleotide-binding</keyword>
<evidence type="ECO:0000256" key="2">
    <source>
        <dbReference type="ARBA" id="ARBA00023134"/>
    </source>
</evidence>
<dbReference type="Proteomes" id="UP000306888">
    <property type="component" value="Unassembled WGS sequence"/>
</dbReference>
<dbReference type="GO" id="GO:0005737">
    <property type="term" value="C:cytoplasm"/>
    <property type="evidence" value="ECO:0007669"/>
    <property type="project" value="TreeGrafter"/>
</dbReference>
<dbReference type="NCBIfam" id="TIGR03918">
    <property type="entry name" value="GTP_HydF"/>
    <property type="match status" value="1"/>
</dbReference>
<evidence type="ECO:0000259" key="5">
    <source>
        <dbReference type="Pfam" id="PF18133"/>
    </source>
</evidence>
<dbReference type="InterPro" id="IPR006073">
    <property type="entry name" value="GTP-bd"/>
</dbReference>
<dbReference type="AlphaFoldDB" id="A0A4S2DRJ7"/>
<dbReference type="PANTHER" id="PTHR42714:SF6">
    <property type="entry name" value="TRANSLATION INITIATION FACTOR IF-2"/>
    <property type="match status" value="1"/>
</dbReference>
<dbReference type="Pfam" id="PF18133">
    <property type="entry name" value="HydF_tetramer"/>
    <property type="match status" value="1"/>
</dbReference>
<evidence type="ECO:0000259" key="4">
    <source>
        <dbReference type="Pfam" id="PF18128"/>
    </source>
</evidence>
<dbReference type="OrthoDB" id="9811338at2"/>
<keyword evidence="7" id="KW-1185">Reference proteome</keyword>
<organism evidence="6 7">
    <name type="scientific">Clostridium sartagoforme</name>
    <dbReference type="NCBI Taxonomy" id="84031"/>
    <lineage>
        <taxon>Bacteria</taxon>
        <taxon>Bacillati</taxon>
        <taxon>Bacillota</taxon>
        <taxon>Clostridia</taxon>
        <taxon>Eubacteriales</taxon>
        <taxon>Clostridiaceae</taxon>
        <taxon>Clostridium</taxon>
    </lineage>
</organism>
<name>A0A4S2DRJ7_9CLOT</name>
<dbReference type="NCBIfam" id="TIGR00231">
    <property type="entry name" value="small_GTP"/>
    <property type="match status" value="1"/>
</dbReference>
<feature type="domain" description="G" evidence="3">
    <location>
        <begin position="11"/>
        <end position="126"/>
    </location>
</feature>
<dbReference type="CDD" id="cd00880">
    <property type="entry name" value="Era_like"/>
    <property type="match status" value="1"/>
</dbReference>
<dbReference type="Gene3D" id="3.40.50.300">
    <property type="entry name" value="P-loop containing nucleotide triphosphate hydrolases"/>
    <property type="match status" value="1"/>
</dbReference>
<evidence type="ECO:0000256" key="1">
    <source>
        <dbReference type="ARBA" id="ARBA00022741"/>
    </source>
</evidence>
<evidence type="ECO:0000259" key="3">
    <source>
        <dbReference type="Pfam" id="PF01926"/>
    </source>
</evidence>
<dbReference type="InterPro" id="IPR027417">
    <property type="entry name" value="P-loop_NTPase"/>
</dbReference>
<accession>A0A4S2DRJ7</accession>
<dbReference type="InterPro" id="IPR023873">
    <property type="entry name" value="FeFe-hyd_GTPase_HydF"/>
</dbReference>
<feature type="domain" description="Hydrogen maturase F tetramerization" evidence="5">
    <location>
        <begin position="277"/>
        <end position="392"/>
    </location>
</feature>
<dbReference type="SUPFAM" id="SSF52540">
    <property type="entry name" value="P-loop containing nucleoside triphosphate hydrolases"/>
    <property type="match status" value="1"/>
</dbReference>
<reference evidence="6 7" key="1">
    <citation type="submission" date="2019-04" db="EMBL/GenBank/DDBJ databases">
        <title>Microbes associate with the intestines of laboratory mice.</title>
        <authorList>
            <person name="Navarre W."/>
            <person name="Wong E."/>
            <person name="Huang K."/>
            <person name="Tropini C."/>
            <person name="Ng K."/>
            <person name="Yu B."/>
        </authorList>
    </citation>
    <scope>NUCLEOTIDE SEQUENCE [LARGE SCALE GENOMIC DNA]</scope>
    <source>
        <strain evidence="6 7">NM50_B9-20</strain>
    </source>
</reference>